<proteinExistence type="predicted"/>
<dbReference type="Proteomes" id="UP000794436">
    <property type="component" value="Unassembled WGS sequence"/>
</dbReference>
<protein>
    <submittedName>
        <fullName evidence="2">Uncharacterized protein</fullName>
    </submittedName>
</protein>
<feature type="compositionally biased region" description="Acidic residues" evidence="1">
    <location>
        <begin position="246"/>
        <end position="255"/>
    </location>
</feature>
<evidence type="ECO:0000313" key="3">
    <source>
        <dbReference type="Proteomes" id="UP000794436"/>
    </source>
</evidence>
<dbReference type="EMBL" id="SPLM01000002">
    <property type="protein sequence ID" value="TMW68422.1"/>
    <property type="molecule type" value="Genomic_DNA"/>
</dbReference>
<gene>
    <name evidence="2" type="ORF">Poli38472_005890</name>
</gene>
<organism evidence="2 3">
    <name type="scientific">Pythium oligandrum</name>
    <name type="common">Mycoparasitic fungus</name>
    <dbReference type="NCBI Taxonomy" id="41045"/>
    <lineage>
        <taxon>Eukaryota</taxon>
        <taxon>Sar</taxon>
        <taxon>Stramenopiles</taxon>
        <taxon>Oomycota</taxon>
        <taxon>Peronosporomycetes</taxon>
        <taxon>Pythiales</taxon>
        <taxon>Pythiaceae</taxon>
        <taxon>Pythium</taxon>
    </lineage>
</organism>
<comment type="caution">
    <text evidence="2">The sequence shown here is derived from an EMBL/GenBank/DDBJ whole genome shotgun (WGS) entry which is preliminary data.</text>
</comment>
<sequence>MSLRSSRRSQAAAASAAGFEMPSVPISEIRTRKWTKQPKTVGHITILKWVPDQENPTEALQKGAFRKTKGRKRPVVELGRVTRSVRQHLDAPLELLNDVPITRHSAKTIMVPTAVPVPDATNPAPAPVVASVAVTVATLPAAQMPVAPVPPLQDMGMLSSEDQLLEMAGESLFSDTVASDEQLERALDDLPFLDTDNLAMDPALALGMPERSAPPAATVAAPQQGKGVAETQVKEDAASSSSASSGEDEDEDDGDASASPMPSPSPTTSPMMSRSPSP</sequence>
<keyword evidence="3" id="KW-1185">Reference proteome</keyword>
<feature type="compositionally biased region" description="Low complexity" evidence="1">
    <location>
        <begin position="268"/>
        <end position="278"/>
    </location>
</feature>
<feature type="compositionally biased region" description="Low complexity" evidence="1">
    <location>
        <begin position="213"/>
        <end position="222"/>
    </location>
</feature>
<feature type="region of interest" description="Disordered" evidence="1">
    <location>
        <begin position="208"/>
        <end position="278"/>
    </location>
</feature>
<dbReference type="AlphaFoldDB" id="A0A8K1CRE6"/>
<reference evidence="2" key="1">
    <citation type="submission" date="2019-03" db="EMBL/GenBank/DDBJ databases">
        <title>Long read genome sequence of the mycoparasitic Pythium oligandrum ATCC 38472 isolated from sugarbeet rhizosphere.</title>
        <authorList>
            <person name="Gaulin E."/>
        </authorList>
    </citation>
    <scope>NUCLEOTIDE SEQUENCE</scope>
    <source>
        <strain evidence="2">ATCC 38472_TT</strain>
    </source>
</reference>
<evidence type="ECO:0000313" key="2">
    <source>
        <dbReference type="EMBL" id="TMW68422.1"/>
    </source>
</evidence>
<evidence type="ECO:0000256" key="1">
    <source>
        <dbReference type="SAM" id="MobiDB-lite"/>
    </source>
</evidence>
<name>A0A8K1CRE6_PYTOL</name>
<dbReference type="OrthoDB" id="157069at2759"/>
<accession>A0A8K1CRE6</accession>